<name>A0A251X4Q3_9GAMM</name>
<dbReference type="InterPro" id="IPR032711">
    <property type="entry name" value="SoxY"/>
</dbReference>
<dbReference type="OrthoDB" id="5343309at2"/>
<dbReference type="Gene3D" id="2.60.40.10">
    <property type="entry name" value="Immunoglobulins"/>
    <property type="match status" value="1"/>
</dbReference>
<evidence type="ECO:0000259" key="2">
    <source>
        <dbReference type="Pfam" id="PF13501"/>
    </source>
</evidence>
<dbReference type="SUPFAM" id="SSF81296">
    <property type="entry name" value="E set domains"/>
    <property type="match status" value="1"/>
</dbReference>
<protein>
    <submittedName>
        <fullName evidence="3">Quinoprotein dehydrogenase-associated SoxYZ-like carrier</fullName>
    </submittedName>
</protein>
<accession>A0A251X4Q3</accession>
<feature type="domain" description="Ig-like SoxY" evidence="2">
    <location>
        <begin position="40"/>
        <end position="141"/>
    </location>
</feature>
<evidence type="ECO:0000313" key="4">
    <source>
        <dbReference type="Proteomes" id="UP000194798"/>
    </source>
</evidence>
<proteinExistence type="predicted"/>
<evidence type="ECO:0000259" key="1">
    <source>
        <dbReference type="Pfam" id="PF08770"/>
    </source>
</evidence>
<dbReference type="InterPro" id="IPR014880">
    <property type="entry name" value="SoxZ_dom"/>
</dbReference>
<dbReference type="RefSeq" id="WP_086488993.1">
    <property type="nucleotide sequence ID" value="NZ_MSLT01000023.1"/>
</dbReference>
<dbReference type="AlphaFoldDB" id="A0A251X4Q3"/>
<dbReference type="Proteomes" id="UP000194798">
    <property type="component" value="Unassembled WGS sequence"/>
</dbReference>
<sequence>MESIKKYVLLLLLWGYGTGTWAIVADPLDSVQWPTMYRAFLSGHPVQFDDRIQVFSPESAENSLRVPIAIRMTGIEKIEKILVLADFNPLPKVLEFFPQQALPFLAFDIKLQQASPIRVAVLSEGTWYVGGRWIDAAGGGCTLPSAGRVQGNWEEHLGQVYARFWEKTPELQRLKIRMMHPMDTGLVSGIPAFYLEQMTLTTADGTPILTLQPYEPVSENPLFTFELPKTLSFPLQLYSKDNNGNTFKAELMP</sequence>
<dbReference type="NCBIfam" id="TIGR04557">
    <property type="entry name" value="fuse_rel_SoxYZ"/>
    <property type="match status" value="1"/>
</dbReference>
<organism evidence="3 4">
    <name type="scientific">Thioflexithrix psekupsensis</name>
    <dbReference type="NCBI Taxonomy" id="1570016"/>
    <lineage>
        <taxon>Bacteria</taxon>
        <taxon>Pseudomonadati</taxon>
        <taxon>Pseudomonadota</taxon>
        <taxon>Gammaproteobacteria</taxon>
        <taxon>Thiotrichales</taxon>
        <taxon>Thioflexithrix</taxon>
    </lineage>
</organism>
<feature type="domain" description="Sulphur oxidation protein SoxZ" evidence="1">
    <location>
        <begin position="172"/>
        <end position="250"/>
    </location>
</feature>
<dbReference type="InterPro" id="IPR038162">
    <property type="entry name" value="SoxY_sf"/>
</dbReference>
<dbReference type="Pfam" id="PF08770">
    <property type="entry name" value="SoxZ"/>
    <property type="match status" value="1"/>
</dbReference>
<gene>
    <name evidence="3" type="ORF">TPSD3_13180</name>
</gene>
<comment type="caution">
    <text evidence="3">The sequence shown here is derived from an EMBL/GenBank/DDBJ whole genome shotgun (WGS) entry which is preliminary data.</text>
</comment>
<dbReference type="Pfam" id="PF13501">
    <property type="entry name" value="SoxY"/>
    <property type="match status" value="1"/>
</dbReference>
<evidence type="ECO:0000313" key="3">
    <source>
        <dbReference type="EMBL" id="OUD12078.1"/>
    </source>
</evidence>
<dbReference type="EMBL" id="MSLT01000023">
    <property type="protein sequence ID" value="OUD12078.1"/>
    <property type="molecule type" value="Genomic_DNA"/>
</dbReference>
<reference evidence="3 4" key="1">
    <citation type="submission" date="2016-12" db="EMBL/GenBank/DDBJ databases">
        <title>Thioflexothrix psekupsii D3 genome sequencing and assembly.</title>
        <authorList>
            <person name="Fomenkov A."/>
            <person name="Vincze T."/>
            <person name="Grabovich M."/>
            <person name="Anton B.P."/>
            <person name="Dubinina G."/>
            <person name="Orlova M."/>
            <person name="Belousova E."/>
            <person name="Roberts R.J."/>
        </authorList>
    </citation>
    <scope>NUCLEOTIDE SEQUENCE [LARGE SCALE GENOMIC DNA]</scope>
    <source>
        <strain evidence="3">D3</strain>
    </source>
</reference>
<dbReference type="Gene3D" id="2.60.40.2470">
    <property type="entry name" value="SoxY domain"/>
    <property type="match status" value="1"/>
</dbReference>
<dbReference type="InterPro" id="IPR013783">
    <property type="entry name" value="Ig-like_fold"/>
</dbReference>
<dbReference type="InterPro" id="IPR030831">
    <property type="entry name" value="Fuse-rel_SoxYZ"/>
</dbReference>
<dbReference type="InterPro" id="IPR014756">
    <property type="entry name" value="Ig_E-set"/>
</dbReference>
<keyword evidence="4" id="KW-1185">Reference proteome</keyword>